<gene>
    <name evidence="9" type="primary">CYCB1-1_0</name>
    <name evidence="9" type="ORF">g.69050</name>
</gene>
<feature type="compositionally biased region" description="Basic and acidic residues" evidence="6">
    <location>
        <begin position="127"/>
        <end position="140"/>
    </location>
</feature>
<dbReference type="CDD" id="cd20511">
    <property type="entry name" value="CYCLIN_AtCycB-like_rpt2"/>
    <property type="match status" value="1"/>
</dbReference>
<evidence type="ECO:0000259" key="8">
    <source>
        <dbReference type="SMART" id="SM01332"/>
    </source>
</evidence>
<dbReference type="GO" id="GO:0044772">
    <property type="term" value="P:mitotic cell cycle phase transition"/>
    <property type="evidence" value="ECO:0007669"/>
    <property type="project" value="InterPro"/>
</dbReference>
<evidence type="ECO:0000256" key="2">
    <source>
        <dbReference type="ARBA" id="ARBA00022618"/>
    </source>
</evidence>
<feature type="domain" description="Cyclin C-terminal" evidence="8">
    <location>
        <begin position="314"/>
        <end position="431"/>
    </location>
</feature>
<evidence type="ECO:0000256" key="3">
    <source>
        <dbReference type="ARBA" id="ARBA00023127"/>
    </source>
</evidence>
<dbReference type="Pfam" id="PF02984">
    <property type="entry name" value="Cyclin_C"/>
    <property type="match status" value="1"/>
</dbReference>
<reference evidence="9" key="1">
    <citation type="submission" date="2015-07" db="EMBL/GenBank/DDBJ databases">
        <title>Transcriptome Assembly of Anthurium amnicola.</title>
        <authorList>
            <person name="Suzuki J."/>
        </authorList>
    </citation>
    <scope>NUCLEOTIDE SEQUENCE</scope>
</reference>
<dbReference type="GO" id="GO:0016538">
    <property type="term" value="F:cyclin-dependent protein serine/threonine kinase regulator activity"/>
    <property type="evidence" value="ECO:0007669"/>
    <property type="project" value="InterPro"/>
</dbReference>
<evidence type="ECO:0000256" key="1">
    <source>
        <dbReference type="ARBA" id="ARBA00006955"/>
    </source>
</evidence>
<evidence type="ECO:0000256" key="6">
    <source>
        <dbReference type="SAM" id="MobiDB-lite"/>
    </source>
</evidence>
<dbReference type="SUPFAM" id="SSF47954">
    <property type="entry name" value="Cyclin-like"/>
    <property type="match status" value="2"/>
</dbReference>
<name>A0A1D1YTW4_9ARAE</name>
<dbReference type="InterPro" id="IPR013763">
    <property type="entry name" value="Cyclin-like_dom"/>
</dbReference>
<dbReference type="SMART" id="SM00385">
    <property type="entry name" value="CYCLIN"/>
    <property type="match status" value="2"/>
</dbReference>
<keyword evidence="3 5" id="KW-0195">Cyclin</keyword>
<dbReference type="InterPro" id="IPR004367">
    <property type="entry name" value="Cyclin_C-dom"/>
</dbReference>
<dbReference type="FunFam" id="1.10.472.10:FF:000032">
    <property type="entry name" value="G2/mitotic-specific cyclin-1"/>
    <property type="match status" value="1"/>
</dbReference>
<dbReference type="GO" id="GO:0051301">
    <property type="term" value="P:cell division"/>
    <property type="evidence" value="ECO:0007669"/>
    <property type="project" value="UniProtKB-KW"/>
</dbReference>
<keyword evidence="2" id="KW-0132">Cell division</keyword>
<dbReference type="InterPro" id="IPR048258">
    <property type="entry name" value="Cyclins_cyclin-box"/>
</dbReference>
<dbReference type="PANTHER" id="PTHR10177">
    <property type="entry name" value="CYCLINS"/>
    <property type="match status" value="1"/>
</dbReference>
<sequence length="442" mass="49307">MATGQQVPVPQQQRGEAGLLPVHKQQKAADRKNRRALADIGHLVNANVRPVEGQLQPQITRPVTRSFGALLLHDAHSVAAPQKTLGKSDGDGGAARKGVPGPTKPRATAKPNPESVIEISPDTAEEPAGKKRESSKKRVDTLSSVLTARSKAACGMIDKPVEAVHDIDSPEGPDAGDQLAVVDYVEDIYKFYKLSENSSRPRDYMGSQTQINAKMRAVLADWLIEVHHRFELMPETLYLTLYIIDRYLSMEMVLRRELQLVGITCMLIACKYEEIWAPEVNDFICISDRAYSREEILAKEKGILDKLEWNLTVPTPYVFLVRFLKAASSDKEMECMVFFFAELGLMHYSMVPYCPSMFAASAIYAARITLNKNPQWNETLKRHTGYSDQQLMECSKLLVEFHSSAAESKLKAVYKKYSSPQCGEVALHTPAMKLSEEMNGST</sequence>
<dbReference type="SMART" id="SM01332">
    <property type="entry name" value="Cyclin_C"/>
    <property type="match status" value="1"/>
</dbReference>
<feature type="region of interest" description="Disordered" evidence="6">
    <location>
        <begin position="82"/>
        <end position="141"/>
    </location>
</feature>
<feature type="domain" description="Cyclin-like" evidence="7">
    <location>
        <begin position="221"/>
        <end position="305"/>
    </location>
</feature>
<proteinExistence type="inferred from homology"/>
<keyword evidence="4" id="KW-0131">Cell cycle</keyword>
<feature type="compositionally biased region" description="Low complexity" evidence="6">
    <location>
        <begin position="1"/>
        <end position="13"/>
    </location>
</feature>
<dbReference type="PIRSF" id="PIRSF001771">
    <property type="entry name" value="Cyclin_A_B_D_E"/>
    <property type="match status" value="1"/>
</dbReference>
<evidence type="ECO:0000256" key="4">
    <source>
        <dbReference type="ARBA" id="ARBA00023306"/>
    </source>
</evidence>
<organism evidence="9">
    <name type="scientific">Anthurium amnicola</name>
    <dbReference type="NCBI Taxonomy" id="1678845"/>
    <lineage>
        <taxon>Eukaryota</taxon>
        <taxon>Viridiplantae</taxon>
        <taxon>Streptophyta</taxon>
        <taxon>Embryophyta</taxon>
        <taxon>Tracheophyta</taxon>
        <taxon>Spermatophyta</taxon>
        <taxon>Magnoliopsida</taxon>
        <taxon>Liliopsida</taxon>
        <taxon>Araceae</taxon>
        <taxon>Pothoideae</taxon>
        <taxon>Potheae</taxon>
        <taxon>Anthurium</taxon>
    </lineage>
</organism>
<dbReference type="InterPro" id="IPR039361">
    <property type="entry name" value="Cyclin"/>
</dbReference>
<dbReference type="InterPro" id="IPR006671">
    <property type="entry name" value="Cyclin_N"/>
</dbReference>
<accession>A0A1D1YTW4</accession>
<evidence type="ECO:0000256" key="5">
    <source>
        <dbReference type="RuleBase" id="RU000383"/>
    </source>
</evidence>
<dbReference type="Gene3D" id="1.10.472.10">
    <property type="entry name" value="Cyclin-like"/>
    <property type="match status" value="2"/>
</dbReference>
<dbReference type="Pfam" id="PF00134">
    <property type="entry name" value="Cyclin_N"/>
    <property type="match status" value="1"/>
</dbReference>
<feature type="domain" description="Cyclin-like" evidence="7">
    <location>
        <begin position="318"/>
        <end position="400"/>
    </location>
</feature>
<dbReference type="EMBL" id="GDJX01009874">
    <property type="protein sequence ID" value="JAT58062.1"/>
    <property type="molecule type" value="Transcribed_RNA"/>
</dbReference>
<evidence type="ECO:0000259" key="7">
    <source>
        <dbReference type="SMART" id="SM00385"/>
    </source>
</evidence>
<comment type="similarity">
    <text evidence="1">Belongs to the cyclin family. Cyclin AB subfamily.</text>
</comment>
<dbReference type="AlphaFoldDB" id="A0A1D1YTW4"/>
<dbReference type="FunFam" id="1.10.472.10:FF:000154">
    <property type="entry name" value="Cyclin-B1-4"/>
    <property type="match status" value="1"/>
</dbReference>
<protein>
    <submittedName>
        <fullName evidence="9">Cyclin-B1-1</fullName>
    </submittedName>
</protein>
<evidence type="ECO:0000313" key="9">
    <source>
        <dbReference type="EMBL" id="JAT58062.1"/>
    </source>
</evidence>
<dbReference type="PROSITE" id="PS00292">
    <property type="entry name" value="CYCLINS"/>
    <property type="match status" value="1"/>
</dbReference>
<dbReference type="InterPro" id="IPR046965">
    <property type="entry name" value="Cyclin_A/B-like"/>
</dbReference>
<dbReference type="GO" id="GO:0010332">
    <property type="term" value="P:response to gamma radiation"/>
    <property type="evidence" value="ECO:0007669"/>
    <property type="project" value="UniProtKB-ARBA"/>
</dbReference>
<feature type="region of interest" description="Disordered" evidence="6">
    <location>
        <begin position="1"/>
        <end position="33"/>
    </location>
</feature>
<dbReference type="InterPro" id="IPR036915">
    <property type="entry name" value="Cyclin-like_sf"/>
</dbReference>